<keyword evidence="2" id="KW-0812">Transmembrane</keyword>
<dbReference type="Pfam" id="PF16082">
    <property type="entry name" value="Phage_holin_2_4"/>
    <property type="match status" value="1"/>
</dbReference>
<accession>A0ABT4M644</accession>
<proteinExistence type="predicted"/>
<keyword evidence="4" id="KW-1185">Reference proteome</keyword>
<gene>
    <name evidence="3" type="ORF">O4H32_12590</name>
</gene>
<evidence type="ECO:0000313" key="3">
    <source>
        <dbReference type="EMBL" id="MCZ4330784.1"/>
    </source>
</evidence>
<dbReference type="Proteomes" id="UP001068379">
    <property type="component" value="Unassembled WGS sequence"/>
</dbReference>
<dbReference type="InterPro" id="IPR032124">
    <property type="entry name" value="Phage_F116_holin"/>
</dbReference>
<name>A0ABT4M644_9BURK</name>
<organism evidence="3 4">
    <name type="scientific">Castellaniella denitrificans</name>
    <dbReference type="NCBI Taxonomy" id="56119"/>
    <lineage>
        <taxon>Bacteria</taxon>
        <taxon>Pseudomonadati</taxon>
        <taxon>Pseudomonadota</taxon>
        <taxon>Betaproteobacteria</taxon>
        <taxon>Burkholderiales</taxon>
        <taxon>Alcaligenaceae</taxon>
        <taxon>Castellaniella</taxon>
    </lineage>
</organism>
<comment type="caution">
    <text evidence="3">The sequence shown here is derived from an EMBL/GenBank/DDBJ whole genome shotgun (WGS) entry which is preliminary data.</text>
</comment>
<evidence type="ECO:0000313" key="4">
    <source>
        <dbReference type="Proteomes" id="UP001068379"/>
    </source>
</evidence>
<evidence type="ECO:0000256" key="1">
    <source>
        <dbReference type="SAM" id="MobiDB-lite"/>
    </source>
</evidence>
<evidence type="ECO:0000256" key="2">
    <source>
        <dbReference type="SAM" id="Phobius"/>
    </source>
</evidence>
<dbReference type="RefSeq" id="WP_269359682.1">
    <property type="nucleotide sequence ID" value="NZ_JAPWHE010000010.1"/>
</dbReference>
<feature type="transmembrane region" description="Helical" evidence="2">
    <location>
        <begin position="35"/>
        <end position="54"/>
    </location>
</feature>
<keyword evidence="2" id="KW-1133">Transmembrane helix</keyword>
<keyword evidence="2" id="KW-0472">Membrane</keyword>
<sequence>MSLDAVDTAVAGYASKATVAGAIGGAAGWWSGVDWLGLVGLTVAVGGFAINSYFKRRQDRRDTARRADEHAEHVARMKRDELESQLRMQLMQHQMNSRMEAEE</sequence>
<protein>
    <submittedName>
        <fullName evidence="3">Holin</fullName>
    </submittedName>
</protein>
<feature type="region of interest" description="Disordered" evidence="1">
    <location>
        <begin position="59"/>
        <end position="78"/>
    </location>
</feature>
<dbReference type="EMBL" id="JAPWHE010000010">
    <property type="protein sequence ID" value="MCZ4330784.1"/>
    <property type="molecule type" value="Genomic_DNA"/>
</dbReference>
<reference evidence="3" key="1">
    <citation type="submission" date="2022-12" db="EMBL/GenBank/DDBJ databases">
        <title>Bacterial isolates from different developmental stages of Nematostella vectensis.</title>
        <authorList>
            <person name="Fraune S."/>
        </authorList>
    </citation>
    <scope>NUCLEOTIDE SEQUENCE</scope>
    <source>
        <strain evidence="3">G21619-S1</strain>
    </source>
</reference>